<evidence type="ECO:0000313" key="2">
    <source>
        <dbReference type="EMBL" id="RAS61298.1"/>
    </source>
</evidence>
<evidence type="ECO:0000313" key="3">
    <source>
        <dbReference type="Proteomes" id="UP000248714"/>
    </source>
</evidence>
<comment type="caution">
    <text evidence="2">The sequence shown here is derived from an EMBL/GenBank/DDBJ whole genome shotgun (WGS) entry which is preliminary data.</text>
</comment>
<evidence type="ECO:0008006" key="4">
    <source>
        <dbReference type="Google" id="ProtNLM"/>
    </source>
</evidence>
<proteinExistence type="predicted"/>
<dbReference type="Proteomes" id="UP000248714">
    <property type="component" value="Unassembled WGS sequence"/>
</dbReference>
<reference evidence="2 3" key="1">
    <citation type="submission" date="2018-06" db="EMBL/GenBank/DDBJ databases">
        <title>Genomic Encyclopedia of Type Strains, Phase IV (KMG-IV): sequencing the most valuable type-strain genomes for metagenomic binning, comparative biology and taxonomic classification.</title>
        <authorList>
            <person name="Goeker M."/>
        </authorList>
    </citation>
    <scope>NUCLEOTIDE SEQUENCE [LARGE SCALE GENOMIC DNA]</scope>
    <source>
        <strain evidence="2 3">DSM 45479</strain>
    </source>
</reference>
<accession>A0ABX9E1W1</accession>
<keyword evidence="3" id="KW-1185">Reference proteome</keyword>
<organism evidence="2 3">
    <name type="scientific">Lentzea atacamensis</name>
    <dbReference type="NCBI Taxonomy" id="531938"/>
    <lineage>
        <taxon>Bacteria</taxon>
        <taxon>Bacillati</taxon>
        <taxon>Actinomycetota</taxon>
        <taxon>Actinomycetes</taxon>
        <taxon>Pseudonocardiales</taxon>
        <taxon>Pseudonocardiaceae</taxon>
        <taxon>Lentzea</taxon>
    </lineage>
</organism>
<protein>
    <recommendedName>
        <fullName evidence="4">Excreted virulence factor EspC, type VII ESX diderm</fullName>
    </recommendedName>
</protein>
<feature type="region of interest" description="Disordered" evidence="1">
    <location>
        <begin position="83"/>
        <end position="121"/>
    </location>
</feature>
<name>A0ABX9E1W1_9PSEU</name>
<evidence type="ECO:0000256" key="1">
    <source>
        <dbReference type="SAM" id="MobiDB-lite"/>
    </source>
</evidence>
<dbReference type="EMBL" id="QLTT01000010">
    <property type="protein sequence ID" value="RAS61298.1"/>
    <property type="molecule type" value="Genomic_DNA"/>
</dbReference>
<gene>
    <name evidence="2" type="ORF">C8D87_110246</name>
</gene>
<sequence>MDDFQADLRRAVLTTLAGDQSSPALARLARDVLGGATDLRRALGEASGQDFEGALYGRMEQAGEALRNADPSELAALKQAVTDAYENKSSAPEATPQPPSRPPSRLLDDDGDFSDETYRRR</sequence>